<organism evidence="5 6">
    <name type="scientific">Hibiscus sabdariffa</name>
    <name type="common">roselle</name>
    <dbReference type="NCBI Taxonomy" id="183260"/>
    <lineage>
        <taxon>Eukaryota</taxon>
        <taxon>Viridiplantae</taxon>
        <taxon>Streptophyta</taxon>
        <taxon>Embryophyta</taxon>
        <taxon>Tracheophyta</taxon>
        <taxon>Spermatophyta</taxon>
        <taxon>Magnoliopsida</taxon>
        <taxon>eudicotyledons</taxon>
        <taxon>Gunneridae</taxon>
        <taxon>Pentapetalae</taxon>
        <taxon>rosids</taxon>
        <taxon>malvids</taxon>
        <taxon>Malvales</taxon>
        <taxon>Malvaceae</taxon>
        <taxon>Malvoideae</taxon>
        <taxon>Hibiscus</taxon>
    </lineage>
</organism>
<feature type="domain" description="ENT" evidence="4">
    <location>
        <begin position="319"/>
        <end position="379"/>
    </location>
</feature>
<evidence type="ECO:0000313" key="5">
    <source>
        <dbReference type="EMBL" id="KAK9015555.1"/>
    </source>
</evidence>
<protein>
    <recommendedName>
        <fullName evidence="4">ENT domain-containing protein</fullName>
    </recommendedName>
</protein>
<comment type="subcellular location">
    <subcellularLocation>
        <location evidence="1">Nucleus</location>
    </subcellularLocation>
</comment>
<evidence type="ECO:0000259" key="4">
    <source>
        <dbReference type="PROSITE" id="PS51138"/>
    </source>
</evidence>
<dbReference type="InterPro" id="IPR014002">
    <property type="entry name" value="Agenet_dom_plant"/>
</dbReference>
<feature type="region of interest" description="Disordered" evidence="3">
    <location>
        <begin position="282"/>
        <end position="303"/>
    </location>
</feature>
<dbReference type="SUPFAM" id="SSF158639">
    <property type="entry name" value="ENT-like"/>
    <property type="match status" value="1"/>
</dbReference>
<gene>
    <name evidence="5" type="ORF">V6N11_006657</name>
</gene>
<dbReference type="Proteomes" id="UP001396334">
    <property type="component" value="Unassembled WGS sequence"/>
</dbReference>
<dbReference type="SMART" id="SM01191">
    <property type="entry name" value="ENT"/>
    <property type="match status" value="1"/>
</dbReference>
<dbReference type="PANTHER" id="PTHR31917:SF59">
    <property type="entry name" value="ENT DOMAIN-CONTAINING PROTEIN"/>
    <property type="match status" value="1"/>
</dbReference>
<dbReference type="InterPro" id="IPR008395">
    <property type="entry name" value="Agenet-like_dom"/>
</dbReference>
<evidence type="ECO:0000256" key="3">
    <source>
        <dbReference type="SAM" id="MobiDB-lite"/>
    </source>
</evidence>
<comment type="caution">
    <text evidence="5">The sequence shown here is derived from an EMBL/GenBank/DDBJ whole genome shotgun (WGS) entry which is preliminary data.</text>
</comment>
<accession>A0ABR2RRH6</accession>
<keyword evidence="2" id="KW-0539">Nucleus</keyword>
<dbReference type="Pfam" id="PF05641">
    <property type="entry name" value="Agenet"/>
    <property type="match status" value="1"/>
</dbReference>
<feature type="compositionally biased region" description="Polar residues" evidence="3">
    <location>
        <begin position="286"/>
        <end position="303"/>
    </location>
</feature>
<dbReference type="CDD" id="cd20405">
    <property type="entry name" value="Tudor_Agenet_AtDUF_rpt1_3"/>
    <property type="match status" value="1"/>
</dbReference>
<keyword evidence="6" id="KW-1185">Reference proteome</keyword>
<dbReference type="InterPro" id="IPR036142">
    <property type="entry name" value="ENT_dom-like_sf"/>
</dbReference>
<dbReference type="Pfam" id="PF03735">
    <property type="entry name" value="ENT"/>
    <property type="match status" value="1"/>
</dbReference>
<evidence type="ECO:0000313" key="6">
    <source>
        <dbReference type="Proteomes" id="UP001396334"/>
    </source>
</evidence>
<proteinExistence type="predicted"/>
<dbReference type="SMART" id="SM00743">
    <property type="entry name" value="Agenet"/>
    <property type="match status" value="2"/>
</dbReference>
<dbReference type="PANTHER" id="PTHR31917">
    <property type="entry name" value="AGENET DOMAIN-CONTAINING PROTEIN-RELATED"/>
    <property type="match status" value="1"/>
</dbReference>
<reference evidence="5 6" key="1">
    <citation type="journal article" date="2024" name="G3 (Bethesda)">
        <title>Genome assembly of Hibiscus sabdariffa L. provides insights into metabolisms of medicinal natural products.</title>
        <authorList>
            <person name="Kim T."/>
        </authorList>
    </citation>
    <scope>NUCLEOTIDE SEQUENCE [LARGE SCALE GENOMIC DNA]</scope>
    <source>
        <strain evidence="5">TK-2024</strain>
        <tissue evidence="5">Old leaves</tissue>
    </source>
</reference>
<dbReference type="PROSITE" id="PS51138">
    <property type="entry name" value="ENT"/>
    <property type="match status" value="1"/>
</dbReference>
<name>A0ABR2RRH6_9ROSI</name>
<sequence length="379" mass="42976">MMFRKGNLVEVLRREDDPCGSWYTANILSADGDSYIIRYKLFTDRDGNPVVEGVRGKDVRPLPPYVNNGKNWAVGDVAEVFDVRCWRIGKVAKVLKNNDSFVIKLFGSIQVKEFHASSLRVRQAWHGNKWIVVGEVARSKDSANNSTPKIPFRAGCLRFKTPLEHKGGAEKVPMCLSMRAIRKVYAHRSEECNIEKHFGGKLKTRKSPLKRTLPLFNRVDEFAYQHAGIDEKFIKLSTNTNNRMEDANSNCVYHSSRPVWSTENSDQCLVASCSFNGVADNGDRISPQSSENTPNHSDAESSFPSLCVKRNFPSCRVDKVINIHELELRAYKSTVEALYVSGPLTWEQEEMLTNLRLSLNISDEEHLLQLRQLMSAHVL</sequence>
<dbReference type="Gene3D" id="1.10.1240.40">
    <property type="entry name" value="ENT domain"/>
    <property type="match status" value="1"/>
</dbReference>
<dbReference type="EMBL" id="JBBPBN010000021">
    <property type="protein sequence ID" value="KAK9015555.1"/>
    <property type="molecule type" value="Genomic_DNA"/>
</dbReference>
<evidence type="ECO:0000256" key="1">
    <source>
        <dbReference type="ARBA" id="ARBA00004123"/>
    </source>
</evidence>
<evidence type="ECO:0000256" key="2">
    <source>
        <dbReference type="ARBA" id="ARBA00023242"/>
    </source>
</evidence>
<dbReference type="InterPro" id="IPR005491">
    <property type="entry name" value="ENT_dom"/>
</dbReference>